<accession>A0ABZ2FEK8</accession>
<dbReference type="SMART" id="SM00226">
    <property type="entry name" value="LMWPc"/>
    <property type="match status" value="1"/>
</dbReference>
<dbReference type="InterPro" id="IPR036196">
    <property type="entry name" value="Ptyr_pPase_sf"/>
</dbReference>
<evidence type="ECO:0000256" key="1">
    <source>
        <dbReference type="ARBA" id="ARBA00011063"/>
    </source>
</evidence>
<evidence type="ECO:0000313" key="5">
    <source>
        <dbReference type="EMBL" id="WWF05636.1"/>
    </source>
</evidence>
<dbReference type="PRINTS" id="PR00719">
    <property type="entry name" value="LMWPTPASE"/>
</dbReference>
<gene>
    <name evidence="5" type="ORF">N5P18_01835</name>
</gene>
<evidence type="ECO:0000256" key="3">
    <source>
        <dbReference type="ARBA" id="ARBA00022912"/>
    </source>
</evidence>
<keyword evidence="2" id="KW-0378">Hydrolase</keyword>
<dbReference type="Proteomes" id="UP001381003">
    <property type="component" value="Chromosome"/>
</dbReference>
<comment type="similarity">
    <text evidence="1">Belongs to the low molecular weight phosphotyrosine protein phosphatase family.</text>
</comment>
<dbReference type="RefSeq" id="WP_338538496.1">
    <property type="nucleotide sequence ID" value="NZ_CP104874.1"/>
</dbReference>
<evidence type="ECO:0000313" key="6">
    <source>
        <dbReference type="Proteomes" id="UP001381003"/>
    </source>
</evidence>
<dbReference type="PANTHER" id="PTHR11717">
    <property type="entry name" value="LOW MOLECULAR WEIGHT PROTEIN TYROSINE PHOSPHATASE"/>
    <property type="match status" value="1"/>
</dbReference>
<protein>
    <submittedName>
        <fullName evidence="5">Low molecular weight phosphatase family protein</fullName>
    </submittedName>
</protein>
<name>A0ABZ2FEK8_9MICO</name>
<evidence type="ECO:0000259" key="4">
    <source>
        <dbReference type="SMART" id="SM00226"/>
    </source>
</evidence>
<dbReference type="Gene3D" id="3.40.50.2300">
    <property type="match status" value="1"/>
</dbReference>
<dbReference type="Pfam" id="PF01451">
    <property type="entry name" value="LMWPc"/>
    <property type="match status" value="1"/>
</dbReference>
<dbReference type="EMBL" id="CP104874">
    <property type="protein sequence ID" value="WWF05636.1"/>
    <property type="molecule type" value="Genomic_DNA"/>
</dbReference>
<organism evidence="5 6">
    <name type="scientific">Janibacter terrae</name>
    <dbReference type="NCBI Taxonomy" id="103817"/>
    <lineage>
        <taxon>Bacteria</taxon>
        <taxon>Bacillati</taxon>
        <taxon>Actinomycetota</taxon>
        <taxon>Actinomycetes</taxon>
        <taxon>Micrococcales</taxon>
        <taxon>Intrasporangiaceae</taxon>
        <taxon>Janibacter</taxon>
    </lineage>
</organism>
<keyword evidence="6" id="KW-1185">Reference proteome</keyword>
<proteinExistence type="inferred from homology"/>
<feature type="domain" description="Phosphotyrosine protein phosphatase I" evidence="4">
    <location>
        <begin position="3"/>
        <end position="190"/>
    </location>
</feature>
<evidence type="ECO:0000256" key="2">
    <source>
        <dbReference type="ARBA" id="ARBA00022801"/>
    </source>
</evidence>
<keyword evidence="3" id="KW-0904">Protein phosphatase</keyword>
<dbReference type="InterPro" id="IPR017867">
    <property type="entry name" value="Tyr_phospatase_low_mol_wt"/>
</dbReference>
<reference evidence="5 6" key="1">
    <citation type="submission" date="2022-09" db="EMBL/GenBank/DDBJ databases">
        <title>Complete genome sequence of Janibacter terrae strain COS04-44, PCL-degrading bacteria isolated from oil spilled coast.</title>
        <authorList>
            <person name="Park H."/>
            <person name="Kim J.Y."/>
            <person name="An S.H."/>
            <person name="Lee C.M."/>
            <person name="Weon H.-Y."/>
        </authorList>
    </citation>
    <scope>NUCLEOTIDE SEQUENCE [LARGE SCALE GENOMIC DNA]</scope>
    <source>
        <strain evidence="5 6">COS04-44</strain>
    </source>
</reference>
<dbReference type="InterPro" id="IPR023485">
    <property type="entry name" value="Ptyr_pPase"/>
</dbReference>
<dbReference type="InterPro" id="IPR050438">
    <property type="entry name" value="LMW_PTPase"/>
</dbReference>
<dbReference type="PANTHER" id="PTHR11717:SF31">
    <property type="entry name" value="LOW MOLECULAR WEIGHT PROTEIN-TYROSINE-PHOSPHATASE ETP-RELATED"/>
    <property type="match status" value="1"/>
</dbReference>
<sequence>MSVRLLTVCTGNICRSPYAHLALQHGLDEVRPGAFEVSSAGTMALIGNAVDPGSASILTSRGVSSETFAARQISEQILEDTDIALPLEVEHRKAVLRYSPRHLKRTFTLKEFARLLDAADAREPWTERLAGLATVEERWGALPSHLARERGLSRVAEGADNIADPYRQPQEVFDRMAAEVDAAVERIVAFERQFG</sequence>
<dbReference type="SUPFAM" id="SSF52788">
    <property type="entry name" value="Phosphotyrosine protein phosphatases I"/>
    <property type="match status" value="1"/>
</dbReference>